<keyword evidence="1" id="KW-0479">Metal-binding</keyword>
<comment type="caution">
    <text evidence="4">The sequence shown here is derived from an EMBL/GenBank/DDBJ whole genome shotgun (WGS) entry which is preliminary data.</text>
</comment>
<keyword evidence="5" id="KW-1185">Reference proteome</keyword>
<organism evidence="4 5">
    <name type="scientific">Digitaria exilis</name>
    <dbReference type="NCBI Taxonomy" id="1010633"/>
    <lineage>
        <taxon>Eukaryota</taxon>
        <taxon>Viridiplantae</taxon>
        <taxon>Streptophyta</taxon>
        <taxon>Embryophyta</taxon>
        <taxon>Tracheophyta</taxon>
        <taxon>Spermatophyta</taxon>
        <taxon>Magnoliopsida</taxon>
        <taxon>Liliopsida</taxon>
        <taxon>Poales</taxon>
        <taxon>Poaceae</taxon>
        <taxon>PACMAD clade</taxon>
        <taxon>Panicoideae</taxon>
        <taxon>Panicodae</taxon>
        <taxon>Paniceae</taxon>
        <taxon>Anthephorinae</taxon>
        <taxon>Digitaria</taxon>
    </lineage>
</organism>
<feature type="domain" description="RING-type" evidence="3">
    <location>
        <begin position="24"/>
        <end position="65"/>
    </location>
</feature>
<sequence length="204" mass="22197">MTQPDTHKQSHVVVIDVHAEPKCCCVCMEPLKWVAVGRCGHRDVCGGCATRIRFFLNDRRCCSCRTNCPTVLVTKADTNRRDSSSRPLQSGLYQWYHGSTGAYFDDWHKYMATVRAYDVRPPLPAAASGGTTGGRTPSDAGGAASWPGGPNDPLPPPPEDDECQPVTLLLHVYDIIVMVSSDQCAASRITTLLPTCPPHSPSRT</sequence>
<accession>A0A835EPV7</accession>
<dbReference type="AlphaFoldDB" id="A0A835EPV7"/>
<evidence type="ECO:0000313" key="5">
    <source>
        <dbReference type="Proteomes" id="UP000636709"/>
    </source>
</evidence>
<dbReference type="InterPro" id="IPR001841">
    <property type="entry name" value="Znf_RING"/>
</dbReference>
<gene>
    <name evidence="4" type="ORF">HU200_033357</name>
</gene>
<dbReference type="GO" id="GO:0008270">
    <property type="term" value="F:zinc ion binding"/>
    <property type="evidence" value="ECO:0007669"/>
    <property type="project" value="UniProtKB-KW"/>
</dbReference>
<keyword evidence="1" id="KW-0862">Zinc</keyword>
<dbReference type="PROSITE" id="PS50089">
    <property type="entry name" value="ZF_RING_2"/>
    <property type="match status" value="1"/>
</dbReference>
<dbReference type="EMBL" id="JACEFO010001795">
    <property type="protein sequence ID" value="KAF8702018.1"/>
    <property type="molecule type" value="Genomic_DNA"/>
</dbReference>
<dbReference type="GO" id="GO:0016567">
    <property type="term" value="P:protein ubiquitination"/>
    <property type="evidence" value="ECO:0007669"/>
    <property type="project" value="TreeGrafter"/>
</dbReference>
<feature type="region of interest" description="Disordered" evidence="2">
    <location>
        <begin position="125"/>
        <end position="163"/>
    </location>
</feature>
<dbReference type="OrthoDB" id="663895at2759"/>
<dbReference type="GO" id="GO:0061630">
    <property type="term" value="F:ubiquitin protein ligase activity"/>
    <property type="evidence" value="ECO:0007669"/>
    <property type="project" value="InterPro"/>
</dbReference>
<dbReference type="InterPro" id="IPR044288">
    <property type="entry name" value="ZNF598/HEL2"/>
</dbReference>
<keyword evidence="1" id="KW-0863">Zinc-finger</keyword>
<evidence type="ECO:0000259" key="3">
    <source>
        <dbReference type="PROSITE" id="PS50089"/>
    </source>
</evidence>
<name>A0A835EPV7_9POAL</name>
<dbReference type="PANTHER" id="PTHR22938">
    <property type="entry name" value="ZINC FINGER PROTEIN 598"/>
    <property type="match status" value="1"/>
</dbReference>
<proteinExistence type="predicted"/>
<feature type="compositionally biased region" description="Low complexity" evidence="2">
    <location>
        <begin position="125"/>
        <end position="137"/>
    </location>
</feature>
<evidence type="ECO:0000313" key="4">
    <source>
        <dbReference type="EMBL" id="KAF8702018.1"/>
    </source>
</evidence>
<protein>
    <recommendedName>
        <fullName evidence="3">RING-type domain-containing protein</fullName>
    </recommendedName>
</protein>
<dbReference type="GO" id="GO:0043022">
    <property type="term" value="F:ribosome binding"/>
    <property type="evidence" value="ECO:0007669"/>
    <property type="project" value="TreeGrafter"/>
</dbReference>
<dbReference type="PANTHER" id="PTHR22938:SF15">
    <property type="entry name" value="OS01G0568000 PROTEIN"/>
    <property type="match status" value="1"/>
</dbReference>
<reference evidence="4" key="1">
    <citation type="submission" date="2020-07" db="EMBL/GenBank/DDBJ databases">
        <title>Genome sequence and genetic diversity analysis of an under-domesticated orphan crop, white fonio (Digitaria exilis).</title>
        <authorList>
            <person name="Bennetzen J.L."/>
            <person name="Chen S."/>
            <person name="Ma X."/>
            <person name="Wang X."/>
            <person name="Yssel A.E.J."/>
            <person name="Chaluvadi S.R."/>
            <person name="Johnson M."/>
            <person name="Gangashetty P."/>
            <person name="Hamidou F."/>
            <person name="Sanogo M.D."/>
            <person name="Zwaenepoel A."/>
            <person name="Wallace J."/>
            <person name="Van De Peer Y."/>
            <person name="Van Deynze A."/>
        </authorList>
    </citation>
    <scope>NUCLEOTIDE SEQUENCE</scope>
    <source>
        <tissue evidence="4">Leaves</tissue>
    </source>
</reference>
<dbReference type="GO" id="GO:0072344">
    <property type="term" value="P:rescue of stalled ribosome"/>
    <property type="evidence" value="ECO:0007669"/>
    <property type="project" value="InterPro"/>
</dbReference>
<evidence type="ECO:0000256" key="1">
    <source>
        <dbReference type="PROSITE-ProRule" id="PRU00175"/>
    </source>
</evidence>
<dbReference type="Proteomes" id="UP000636709">
    <property type="component" value="Unassembled WGS sequence"/>
</dbReference>
<evidence type="ECO:0000256" key="2">
    <source>
        <dbReference type="SAM" id="MobiDB-lite"/>
    </source>
</evidence>